<evidence type="ECO:0000313" key="2">
    <source>
        <dbReference type="Proteomes" id="UP000501926"/>
    </source>
</evidence>
<organism evidence="1 2">
    <name type="scientific">Kuenenia stuttgartiensis</name>
    <dbReference type="NCBI Taxonomy" id="174633"/>
    <lineage>
        <taxon>Bacteria</taxon>
        <taxon>Pseudomonadati</taxon>
        <taxon>Planctomycetota</taxon>
        <taxon>Candidatus Brocadiia</taxon>
        <taxon>Candidatus Brocadiales</taxon>
        <taxon>Candidatus Brocadiaceae</taxon>
        <taxon>Candidatus Kuenenia</taxon>
    </lineage>
</organism>
<sequence>MRKRRRRVTKDCGSWQIADLGLSKVWFVLEKRAMDSHFTNLLFLTIANAQFVR</sequence>
<reference evidence="1 2" key="1">
    <citation type="submission" date="2020-02" db="EMBL/GenBank/DDBJ databases">
        <title>Newly sequenced genome of strain CSTR1 showed variability in Candidatus Kuenenia stuttgartiensis genomes.</title>
        <authorList>
            <person name="Ding C."/>
            <person name="Adrian L."/>
        </authorList>
    </citation>
    <scope>NUCLEOTIDE SEQUENCE [LARGE SCALE GENOMIC DNA]</scope>
    <source>
        <strain evidence="1 2">CSTR1</strain>
    </source>
</reference>
<protein>
    <submittedName>
        <fullName evidence="1">Uncharacterized protein</fullName>
    </submittedName>
</protein>
<accession>A0A6G7GTY1</accession>
<dbReference type="EMBL" id="CP049055">
    <property type="protein sequence ID" value="QII12812.1"/>
    <property type="molecule type" value="Genomic_DNA"/>
</dbReference>
<dbReference type="Proteomes" id="UP000501926">
    <property type="component" value="Chromosome"/>
</dbReference>
<proteinExistence type="predicted"/>
<name>A0A6G7GTY1_KUEST</name>
<gene>
    <name evidence="1" type="ORF">KsCSTR_34340</name>
</gene>
<evidence type="ECO:0000313" key="1">
    <source>
        <dbReference type="EMBL" id="QII12812.1"/>
    </source>
</evidence>
<dbReference type="AlphaFoldDB" id="A0A6G7GTY1"/>